<gene>
    <name evidence="1" type="ORF">GCM10009754_43860</name>
</gene>
<protein>
    <recommendedName>
        <fullName evidence="3">FXSXX-COOH protein</fullName>
    </recommendedName>
</protein>
<dbReference type="RefSeq" id="WP_344421703.1">
    <property type="nucleotide sequence ID" value="NZ_BAAANN010000017.1"/>
</dbReference>
<proteinExistence type="predicted"/>
<evidence type="ECO:0000313" key="1">
    <source>
        <dbReference type="EMBL" id="GAA1966601.1"/>
    </source>
</evidence>
<sequence>MIKAGAPEIGYYWKIFDSREGIDTVNSFSASTEPGIESELIDLDAVPFTALRDLDSEAVRHSAHHVVERTRHVRARYRSAQSGGGERID</sequence>
<dbReference type="Proteomes" id="UP001501116">
    <property type="component" value="Unassembled WGS sequence"/>
</dbReference>
<comment type="caution">
    <text evidence="1">The sequence shown here is derived from an EMBL/GenBank/DDBJ whole genome shotgun (WGS) entry which is preliminary data.</text>
</comment>
<accession>A0ABN2RBL3</accession>
<dbReference type="EMBL" id="BAAANN010000017">
    <property type="protein sequence ID" value="GAA1966601.1"/>
    <property type="molecule type" value="Genomic_DNA"/>
</dbReference>
<keyword evidence="2" id="KW-1185">Reference proteome</keyword>
<name>A0ABN2RBL3_9PSEU</name>
<organism evidence="1 2">
    <name type="scientific">Amycolatopsis minnesotensis</name>
    <dbReference type="NCBI Taxonomy" id="337894"/>
    <lineage>
        <taxon>Bacteria</taxon>
        <taxon>Bacillati</taxon>
        <taxon>Actinomycetota</taxon>
        <taxon>Actinomycetes</taxon>
        <taxon>Pseudonocardiales</taxon>
        <taxon>Pseudonocardiaceae</taxon>
        <taxon>Amycolatopsis</taxon>
    </lineage>
</organism>
<evidence type="ECO:0008006" key="3">
    <source>
        <dbReference type="Google" id="ProtNLM"/>
    </source>
</evidence>
<evidence type="ECO:0000313" key="2">
    <source>
        <dbReference type="Proteomes" id="UP001501116"/>
    </source>
</evidence>
<reference evidence="1 2" key="1">
    <citation type="journal article" date="2019" name="Int. J. Syst. Evol. Microbiol.">
        <title>The Global Catalogue of Microorganisms (GCM) 10K type strain sequencing project: providing services to taxonomists for standard genome sequencing and annotation.</title>
        <authorList>
            <consortium name="The Broad Institute Genomics Platform"/>
            <consortium name="The Broad Institute Genome Sequencing Center for Infectious Disease"/>
            <person name="Wu L."/>
            <person name="Ma J."/>
        </authorList>
    </citation>
    <scope>NUCLEOTIDE SEQUENCE [LARGE SCALE GENOMIC DNA]</scope>
    <source>
        <strain evidence="1 2">JCM 14545</strain>
    </source>
</reference>